<dbReference type="OrthoDB" id="5319830at2759"/>
<dbReference type="InterPro" id="IPR019313">
    <property type="entry name" value="Mediator_Med17"/>
</dbReference>
<dbReference type="AlphaFoldDB" id="A0A9W7XTA1"/>
<keyword evidence="1" id="KW-0010">Activator</keyword>
<evidence type="ECO:0000256" key="2">
    <source>
        <dbReference type="SAM" id="MobiDB-lite"/>
    </source>
</evidence>
<feature type="region of interest" description="Disordered" evidence="2">
    <location>
        <begin position="62"/>
        <end position="91"/>
    </location>
</feature>
<evidence type="ECO:0000313" key="3">
    <source>
        <dbReference type="EMBL" id="KAJ1718144.1"/>
    </source>
</evidence>
<comment type="subcellular location">
    <subcellularLocation>
        <location evidence="1">Nucleus</location>
    </subcellularLocation>
</comment>
<reference evidence="3" key="1">
    <citation type="submission" date="2022-07" db="EMBL/GenBank/DDBJ databases">
        <title>Phylogenomic reconstructions and comparative analyses of Kickxellomycotina fungi.</title>
        <authorList>
            <person name="Reynolds N.K."/>
            <person name="Stajich J.E."/>
            <person name="Barry K."/>
            <person name="Grigoriev I.V."/>
            <person name="Crous P."/>
            <person name="Smith M.E."/>
        </authorList>
    </citation>
    <scope>NUCLEOTIDE SEQUENCE</scope>
    <source>
        <strain evidence="3">BCRC 34381</strain>
    </source>
</reference>
<comment type="function">
    <text evidence="1">Component of the Mediator complex, a coactivator involved in the regulated transcription of nearly all RNA polymerase II-dependent genes. Mediator functions as a bridge to convey information from gene-specific regulatory proteins to the basal RNA polymerase II transcription machinery. Mediator is recruited to promoters by direct interactions with regulatory proteins and serves as a scaffold for the assembly of a functional preinitiation complex with RNA polymerase II and the general transcription factors.</text>
</comment>
<protein>
    <recommendedName>
        <fullName evidence="1">Mediator of RNA polymerase II transcription subunit 17</fullName>
    </recommendedName>
    <alternativeName>
        <fullName evidence="1">Mediator complex subunit 17</fullName>
    </alternativeName>
</protein>
<keyword evidence="1" id="KW-0804">Transcription</keyword>
<gene>
    <name evidence="1" type="primary">MED17</name>
    <name evidence="3" type="ORF">LPJ61_006811</name>
</gene>
<feature type="non-terminal residue" evidence="3">
    <location>
        <position position="216"/>
    </location>
</feature>
<accession>A0A9W7XTA1</accession>
<name>A0A9W7XTA1_9FUNG</name>
<keyword evidence="4" id="KW-1185">Reference proteome</keyword>
<dbReference type="GO" id="GO:0003712">
    <property type="term" value="F:transcription coregulator activity"/>
    <property type="evidence" value="ECO:0007669"/>
    <property type="project" value="InterPro"/>
</dbReference>
<keyword evidence="1" id="KW-0805">Transcription regulation</keyword>
<evidence type="ECO:0000313" key="4">
    <source>
        <dbReference type="Proteomes" id="UP001143981"/>
    </source>
</evidence>
<dbReference type="EMBL" id="JANBOI010003785">
    <property type="protein sequence ID" value="KAJ1718144.1"/>
    <property type="molecule type" value="Genomic_DNA"/>
</dbReference>
<proteinExistence type="inferred from homology"/>
<comment type="similarity">
    <text evidence="1">Belongs to the Mediator complex subunit 17 family.</text>
</comment>
<comment type="subunit">
    <text evidence="1">Component of the Mediator complex.</text>
</comment>
<dbReference type="GO" id="GO:0006357">
    <property type="term" value="P:regulation of transcription by RNA polymerase II"/>
    <property type="evidence" value="ECO:0007669"/>
    <property type="project" value="InterPro"/>
</dbReference>
<sequence>MAGAAGALRAQVESVAKQFTVNEIDASGKVTLEPELSVQETMTRQIGQLWEEHANFQGISDTEDEDAEAADSTNANERANKERQESGDAGASDMDAYAVRAKVHEQLLLAQSEVQVSLDIVRLLLTAKKQAARSVALALQGSALVRHDQPQDAGIGFAARVGEAGTEVTVGGVAFPTSILGTSRIDATNAHGQAEQQLQRKRREEELRFVLGAKHQ</sequence>
<keyword evidence="1" id="KW-0539">Nucleus</keyword>
<comment type="caution">
    <text evidence="3">The sequence shown here is derived from an EMBL/GenBank/DDBJ whole genome shotgun (WGS) entry which is preliminary data.</text>
</comment>
<evidence type="ECO:0000256" key="1">
    <source>
        <dbReference type="RuleBase" id="RU364140"/>
    </source>
</evidence>
<dbReference type="GO" id="GO:0016592">
    <property type="term" value="C:mediator complex"/>
    <property type="evidence" value="ECO:0007669"/>
    <property type="project" value="InterPro"/>
</dbReference>
<dbReference type="Proteomes" id="UP001143981">
    <property type="component" value="Unassembled WGS sequence"/>
</dbReference>
<organism evidence="3 4">
    <name type="scientific">Coemansia biformis</name>
    <dbReference type="NCBI Taxonomy" id="1286918"/>
    <lineage>
        <taxon>Eukaryota</taxon>
        <taxon>Fungi</taxon>
        <taxon>Fungi incertae sedis</taxon>
        <taxon>Zoopagomycota</taxon>
        <taxon>Kickxellomycotina</taxon>
        <taxon>Kickxellomycetes</taxon>
        <taxon>Kickxellales</taxon>
        <taxon>Kickxellaceae</taxon>
        <taxon>Coemansia</taxon>
    </lineage>
</organism>
<dbReference type="Pfam" id="PF10156">
    <property type="entry name" value="Med17"/>
    <property type="match status" value="1"/>
</dbReference>